<dbReference type="InterPro" id="IPR036583">
    <property type="entry name" value="23S_rRNA_IVS_sf"/>
</dbReference>
<sequence length="120" mass="13781">MRNAHHNFRELNIWKNGMKIVKSTYQISEGLPKDERFGLVSQIQRCSVSIPSNIAEGSGRGTVKDFTNFLNMSISSSYELETQLILVNDLYSLEIEELIKDINELQKMIIGFKRSLLTKK</sequence>
<comment type="caution">
    <text evidence="2">The sequence shown here is derived from an EMBL/GenBank/DDBJ whole genome shotgun (WGS) entry which is preliminary data.</text>
</comment>
<dbReference type="Gene3D" id="1.20.1440.60">
    <property type="entry name" value="23S rRNA-intervening sequence"/>
    <property type="match status" value="1"/>
</dbReference>
<dbReference type="Pfam" id="PF05635">
    <property type="entry name" value="23S_rRNA_IVP"/>
    <property type="match status" value="1"/>
</dbReference>
<dbReference type="PANTHER" id="PTHR38471">
    <property type="entry name" value="FOUR HELIX BUNDLE PROTEIN"/>
    <property type="match status" value="1"/>
</dbReference>
<protein>
    <submittedName>
        <fullName evidence="2">Four helix bundle protein</fullName>
    </submittedName>
</protein>
<dbReference type="NCBIfam" id="TIGR02436">
    <property type="entry name" value="four helix bundle protein"/>
    <property type="match status" value="1"/>
</dbReference>
<evidence type="ECO:0000313" key="3">
    <source>
        <dbReference type="Proteomes" id="UP000257127"/>
    </source>
</evidence>
<reference evidence="2 3" key="1">
    <citation type="submission" date="2018-08" db="EMBL/GenBank/DDBJ databases">
        <title>The draft genome squence of Brumimicrobium sp. N62.</title>
        <authorList>
            <person name="Du Z.-J."/>
            <person name="Luo H.-R."/>
        </authorList>
    </citation>
    <scope>NUCLEOTIDE SEQUENCE [LARGE SCALE GENOMIC DNA]</scope>
    <source>
        <strain evidence="2 3">N62</strain>
    </source>
</reference>
<organism evidence="2 3">
    <name type="scientific">Brumimicrobium aurantiacum</name>
    <dbReference type="NCBI Taxonomy" id="1737063"/>
    <lineage>
        <taxon>Bacteria</taxon>
        <taxon>Pseudomonadati</taxon>
        <taxon>Bacteroidota</taxon>
        <taxon>Flavobacteriia</taxon>
        <taxon>Flavobacteriales</taxon>
        <taxon>Crocinitomicaceae</taxon>
        <taxon>Brumimicrobium</taxon>
    </lineage>
</organism>
<feature type="coiled-coil region" evidence="1">
    <location>
        <begin position="88"/>
        <end position="115"/>
    </location>
</feature>
<proteinExistence type="predicted"/>
<evidence type="ECO:0000256" key="1">
    <source>
        <dbReference type="SAM" id="Coils"/>
    </source>
</evidence>
<gene>
    <name evidence="2" type="ORF">DXU93_01165</name>
</gene>
<dbReference type="Proteomes" id="UP000257127">
    <property type="component" value="Unassembled WGS sequence"/>
</dbReference>
<evidence type="ECO:0000313" key="2">
    <source>
        <dbReference type="EMBL" id="RFC55571.1"/>
    </source>
</evidence>
<keyword evidence="1" id="KW-0175">Coiled coil</keyword>
<dbReference type="AlphaFoldDB" id="A0A3E1F166"/>
<dbReference type="SUPFAM" id="SSF158446">
    <property type="entry name" value="IVS-encoded protein-like"/>
    <property type="match status" value="1"/>
</dbReference>
<dbReference type="EMBL" id="QURB01000001">
    <property type="protein sequence ID" value="RFC55571.1"/>
    <property type="molecule type" value="Genomic_DNA"/>
</dbReference>
<dbReference type="RefSeq" id="WP_116879407.1">
    <property type="nucleotide sequence ID" value="NZ_QURB01000001.1"/>
</dbReference>
<accession>A0A3E1F166</accession>
<name>A0A3E1F166_9FLAO</name>
<dbReference type="InterPro" id="IPR012657">
    <property type="entry name" value="23S_rRNA-intervening_sequence"/>
</dbReference>
<dbReference type="PANTHER" id="PTHR38471:SF2">
    <property type="entry name" value="FOUR HELIX BUNDLE PROTEIN"/>
    <property type="match status" value="1"/>
</dbReference>
<dbReference type="CDD" id="cd16377">
    <property type="entry name" value="23S_rRNA_IVP_like"/>
    <property type="match status" value="1"/>
</dbReference>
<dbReference type="OrthoDB" id="9811959at2"/>
<keyword evidence="3" id="KW-1185">Reference proteome</keyword>